<dbReference type="InterPro" id="IPR043129">
    <property type="entry name" value="ATPase_NBD"/>
</dbReference>
<evidence type="ECO:0000313" key="3">
    <source>
        <dbReference type="Proteomes" id="UP000226079"/>
    </source>
</evidence>
<keyword evidence="3" id="KW-1185">Reference proteome</keyword>
<sequence>MAAPELGTGPAVLAVDVGGTQLKAAVLDGAGRLGGVVRRPTPRSAEDPGDAIVVGVAALLDELQRPDQRIGAIGLTIPGVVDEAAGIGRWSANLGWRDFGFRDALAARTELPIAVAHDVRAAGTAEARLGAARGVADAAIVVVGTGIAAALRIDGHSYAGNGSAGELGHLVIDPSGPRCACGKHGCLETLAAAPAIVRTYQELGGELVSGAAEVLARAQGGDQRAVHAWSSATSALGAGLGALSALVAPELIVLGGGLAEAGDALLGPVRAALSDYCAGLNVPRLVRAELGHDAGTWGAAILARDALLTR</sequence>
<dbReference type="Proteomes" id="UP000226079">
    <property type="component" value="Unassembled WGS sequence"/>
</dbReference>
<keyword evidence="2" id="KW-0418">Kinase</keyword>
<proteinExistence type="inferred from homology"/>
<dbReference type="GO" id="GO:0016301">
    <property type="term" value="F:kinase activity"/>
    <property type="evidence" value="ECO:0007669"/>
    <property type="project" value="UniProtKB-KW"/>
</dbReference>
<reference evidence="2 3" key="1">
    <citation type="submission" date="2017-10" db="EMBL/GenBank/DDBJ databases">
        <title>Sequencing the genomes of 1000 actinobacteria strains.</title>
        <authorList>
            <person name="Klenk H.-P."/>
        </authorList>
    </citation>
    <scope>NUCLEOTIDE SEQUENCE [LARGE SCALE GENOMIC DNA]</scope>
    <source>
        <strain evidence="2 3">DSM 15597</strain>
    </source>
</reference>
<organism evidence="2 3">
    <name type="scientific">Propionicimonas paludicola</name>
    <dbReference type="NCBI Taxonomy" id="185243"/>
    <lineage>
        <taxon>Bacteria</taxon>
        <taxon>Bacillati</taxon>
        <taxon>Actinomycetota</taxon>
        <taxon>Actinomycetes</taxon>
        <taxon>Propionibacteriales</taxon>
        <taxon>Nocardioidaceae</taxon>
        <taxon>Propionicimonas</taxon>
    </lineage>
</organism>
<dbReference type="PANTHER" id="PTHR18964">
    <property type="entry name" value="ROK (REPRESSOR, ORF, KINASE) FAMILY"/>
    <property type="match status" value="1"/>
</dbReference>
<dbReference type="SUPFAM" id="SSF53067">
    <property type="entry name" value="Actin-like ATPase domain"/>
    <property type="match status" value="1"/>
</dbReference>
<accession>A0A2A9CN15</accession>
<dbReference type="InterPro" id="IPR000600">
    <property type="entry name" value="ROK"/>
</dbReference>
<dbReference type="AlphaFoldDB" id="A0A2A9CN15"/>
<dbReference type="PANTHER" id="PTHR18964:SF149">
    <property type="entry name" value="BIFUNCTIONAL UDP-N-ACETYLGLUCOSAMINE 2-EPIMERASE_N-ACETYLMANNOSAMINE KINASE"/>
    <property type="match status" value="1"/>
</dbReference>
<evidence type="ECO:0000256" key="1">
    <source>
        <dbReference type="ARBA" id="ARBA00006479"/>
    </source>
</evidence>
<keyword evidence="2" id="KW-0808">Transferase</keyword>
<dbReference type="OrthoDB" id="9810372at2"/>
<comment type="caution">
    <text evidence="2">The sequence shown here is derived from an EMBL/GenBank/DDBJ whole genome shotgun (WGS) entry which is preliminary data.</text>
</comment>
<name>A0A2A9CN15_9ACTN</name>
<evidence type="ECO:0000313" key="2">
    <source>
        <dbReference type="EMBL" id="PFG15536.1"/>
    </source>
</evidence>
<gene>
    <name evidence="2" type="ORF">ATK74_0056</name>
</gene>
<dbReference type="Gene3D" id="3.30.420.40">
    <property type="match status" value="2"/>
</dbReference>
<protein>
    <submittedName>
        <fullName evidence="2">Glucokinase</fullName>
    </submittedName>
</protein>
<dbReference type="Pfam" id="PF00480">
    <property type="entry name" value="ROK"/>
    <property type="match status" value="1"/>
</dbReference>
<comment type="similarity">
    <text evidence="1">Belongs to the ROK (NagC/XylR) family.</text>
</comment>
<dbReference type="EMBL" id="PDJC01000001">
    <property type="protein sequence ID" value="PFG15536.1"/>
    <property type="molecule type" value="Genomic_DNA"/>
</dbReference>